<accession>A0A2W5D6Y4</accession>
<dbReference type="InterPro" id="IPR036866">
    <property type="entry name" value="RibonucZ/Hydroxyglut_hydro"/>
</dbReference>
<dbReference type="SUPFAM" id="SSF56281">
    <property type="entry name" value="Metallo-hydrolase/oxidoreductase"/>
    <property type="match status" value="1"/>
</dbReference>
<comment type="caution">
    <text evidence="2">The sequence shown here is derived from an EMBL/GenBank/DDBJ whole genome shotgun (WGS) entry which is preliminary data.</text>
</comment>
<dbReference type="EMBL" id="QFOH01000003">
    <property type="protein sequence ID" value="PZP26043.1"/>
    <property type="molecule type" value="Genomic_DNA"/>
</dbReference>
<dbReference type="PANTHER" id="PTHR30619:SF1">
    <property type="entry name" value="RECOMBINATION PROTEIN 2"/>
    <property type="match status" value="1"/>
</dbReference>
<protein>
    <recommendedName>
        <fullName evidence="1">Metallo-beta-lactamase domain-containing protein</fullName>
    </recommendedName>
</protein>
<gene>
    <name evidence="2" type="ORF">DI599_02465</name>
</gene>
<feature type="domain" description="Metallo-beta-lactamase" evidence="1">
    <location>
        <begin position="20"/>
        <end position="139"/>
    </location>
</feature>
<proteinExistence type="predicted"/>
<dbReference type="Proteomes" id="UP000249198">
    <property type="component" value="Unassembled WGS sequence"/>
</dbReference>
<organism evidence="2 3">
    <name type="scientific">Pseudomonas kuykendallii</name>
    <dbReference type="NCBI Taxonomy" id="1007099"/>
    <lineage>
        <taxon>Bacteria</taxon>
        <taxon>Pseudomonadati</taxon>
        <taxon>Pseudomonadota</taxon>
        <taxon>Gammaproteobacteria</taxon>
        <taxon>Pseudomonadales</taxon>
        <taxon>Pseudomonadaceae</taxon>
        <taxon>Pseudomonas</taxon>
    </lineage>
</organism>
<sequence>MGASIPNGSMAVRMYRGILGDCFLLRYGQAGRDIHILIDCGVLQGVKGAKERMKRIVDDLHATTGGVLDLVVLTHEHHDHLSGFLYEKERFFGDAFTIDELWLAWTENPSDPQAIRLHARFDRVKSALAKVTAIARSSSAFSQDPRIGTVASLAEFIPPADGGDAVGTKQSIIERLRRKAGWQATCYLEPGDVVRPRAAPTLKVNVMGPPRDERRLRKDLPSAGTGKEVYLSSLDEAIALEDHALRALGEPVVEQGSPFAQPHRRSREEARKAGMAQPPGPLASVEQRYFDADQAWRNIEDEWLDSAECIALKMDSDTNNTSLVLAFELPDGQVLLFPGDAQVGNWISWGDQTYPRAAIDGEPAPQVLDDILRRVTLYKVGHHCSHNATAKALGLEKMTDSRLVAMIPVVAAVAEGKGWQMPYPELLTALQARTQRRVLVGDSDPEREADIFAQNPTSSRAPAELSYAQDGLWVELGIPCAV</sequence>
<dbReference type="InterPro" id="IPR001279">
    <property type="entry name" value="Metallo-B-lactamas"/>
</dbReference>
<reference evidence="2 3" key="1">
    <citation type="submission" date="2017-08" db="EMBL/GenBank/DDBJ databases">
        <title>Infants hospitalized years apart are colonized by the same room-sourced microbial strains.</title>
        <authorList>
            <person name="Brooks B."/>
            <person name="Olm M.R."/>
            <person name="Firek B.A."/>
            <person name="Baker R."/>
            <person name="Thomas B.C."/>
            <person name="Morowitz M.J."/>
            <person name="Banfield J.F."/>
        </authorList>
    </citation>
    <scope>NUCLEOTIDE SEQUENCE [LARGE SCALE GENOMIC DNA]</scope>
    <source>
        <strain evidence="2">S2_009_000_R2_77</strain>
    </source>
</reference>
<dbReference type="Pfam" id="PF00753">
    <property type="entry name" value="Lactamase_B"/>
    <property type="match status" value="1"/>
</dbReference>
<evidence type="ECO:0000313" key="3">
    <source>
        <dbReference type="Proteomes" id="UP000249198"/>
    </source>
</evidence>
<evidence type="ECO:0000313" key="2">
    <source>
        <dbReference type="EMBL" id="PZP26043.1"/>
    </source>
</evidence>
<dbReference type="Gene3D" id="3.60.15.10">
    <property type="entry name" value="Ribonuclease Z/Hydroxyacylglutathione hydrolase-like"/>
    <property type="match status" value="1"/>
</dbReference>
<dbReference type="RefSeq" id="WP_273229167.1">
    <property type="nucleotide sequence ID" value="NZ_QFOH01000003.1"/>
</dbReference>
<name>A0A2W5D6Y4_9PSED</name>
<evidence type="ECO:0000259" key="1">
    <source>
        <dbReference type="Pfam" id="PF00753"/>
    </source>
</evidence>
<dbReference type="AlphaFoldDB" id="A0A2W5D6Y4"/>
<dbReference type="InterPro" id="IPR052159">
    <property type="entry name" value="Competence_DNA_uptake"/>
</dbReference>
<dbReference type="PANTHER" id="PTHR30619">
    <property type="entry name" value="DNA INTERNALIZATION/COMPETENCE PROTEIN COMEC/REC2"/>
    <property type="match status" value="1"/>
</dbReference>